<accession>A0AB36FLN6</accession>
<proteinExistence type="predicted"/>
<gene>
    <name evidence="1" type="ORF">BFV95_4297</name>
</gene>
<organism evidence="1 2">
    <name type="scientific">Alteromonas macleodii</name>
    <name type="common">Pseudoalteromonas macleodii</name>
    <dbReference type="NCBI Taxonomy" id="28108"/>
    <lineage>
        <taxon>Bacteria</taxon>
        <taxon>Pseudomonadati</taxon>
        <taxon>Pseudomonadota</taxon>
        <taxon>Gammaproteobacteria</taxon>
        <taxon>Alteromonadales</taxon>
        <taxon>Alteromonadaceae</taxon>
        <taxon>Alteromonas/Salinimonas group</taxon>
        <taxon>Alteromonas</taxon>
    </lineage>
</organism>
<protein>
    <submittedName>
        <fullName evidence="1">Uncharacterized protein</fullName>
    </submittedName>
</protein>
<evidence type="ECO:0000313" key="2">
    <source>
        <dbReference type="Proteomes" id="UP000095392"/>
    </source>
</evidence>
<comment type="caution">
    <text evidence="1">The sequence shown here is derived from an EMBL/GenBank/DDBJ whole genome shotgun (WGS) entry which is preliminary data.</text>
</comment>
<dbReference type="AlphaFoldDB" id="A0AB36FLN6"/>
<dbReference type="Proteomes" id="UP000095392">
    <property type="component" value="Unassembled WGS sequence"/>
</dbReference>
<reference evidence="1 2" key="1">
    <citation type="submission" date="2016-09" db="EMBL/GenBank/DDBJ databases">
        <title>Draft Genome Sequence of four Alteromonas macleodii strains isolated from copper coupons and grown long-term at elevated copper levels.</title>
        <authorList>
            <person name="Cusick K."/>
            <person name="Dale J."/>
            <person name="Little B."/>
            <person name="Biffinger J."/>
        </authorList>
    </citation>
    <scope>NUCLEOTIDE SEQUENCE [LARGE SCALE GENOMIC DNA]</scope>
    <source>
        <strain evidence="1 2">KCP01</strain>
    </source>
</reference>
<sequence length="110" mass="11851">MPLAGVGAPVQRLDAHTPHQRCNMLTTNPVSFSVEHVAEHTTAGEGILKVQLIDSAHQTQIRFADLPGQVIHAAATDSHPAACFIIWVLGVASYSILKSKISIFQSIKLE</sequence>
<keyword evidence="2" id="KW-1185">Reference proteome</keyword>
<evidence type="ECO:0000313" key="1">
    <source>
        <dbReference type="EMBL" id="OES25779.1"/>
    </source>
</evidence>
<dbReference type="EMBL" id="MIPY01000039">
    <property type="protein sequence ID" value="OES25779.1"/>
    <property type="molecule type" value="Genomic_DNA"/>
</dbReference>
<name>A0AB36FLN6_ALTMA</name>